<protein>
    <submittedName>
        <fullName evidence="5">ATP dependent DNA ligase-like protein</fullName>
    </submittedName>
</protein>
<feature type="domain" description="ATP-dependent DNA ligase family profile" evidence="4">
    <location>
        <begin position="116"/>
        <end position="198"/>
    </location>
</feature>
<dbReference type="PANTHER" id="PTHR45674">
    <property type="entry name" value="DNA LIGASE 1/3 FAMILY MEMBER"/>
    <property type="match status" value="1"/>
</dbReference>
<dbReference type="EMBL" id="PVZC01000003">
    <property type="protein sequence ID" value="PRX99788.1"/>
    <property type="molecule type" value="Genomic_DNA"/>
</dbReference>
<comment type="catalytic activity">
    <reaction evidence="3">
        <text>ATP + (deoxyribonucleotide)n-3'-hydroxyl + 5'-phospho-(deoxyribonucleotide)m = (deoxyribonucleotide)n+m + AMP + diphosphate.</text>
        <dbReference type="EC" id="6.5.1.1"/>
    </reaction>
</comment>
<dbReference type="InterPro" id="IPR012310">
    <property type="entry name" value="DNA_ligase_ATP-dep_cent"/>
</dbReference>
<dbReference type="AlphaFoldDB" id="A0A2T0Q7J6"/>
<comment type="similarity">
    <text evidence="1">Belongs to the ATP-dependent DNA ligase family.</text>
</comment>
<dbReference type="GO" id="GO:0003910">
    <property type="term" value="F:DNA ligase (ATP) activity"/>
    <property type="evidence" value="ECO:0007669"/>
    <property type="project" value="UniProtKB-EC"/>
</dbReference>
<organism evidence="5 6">
    <name type="scientific">Allonocardiopsis opalescens</name>
    <dbReference type="NCBI Taxonomy" id="1144618"/>
    <lineage>
        <taxon>Bacteria</taxon>
        <taxon>Bacillati</taxon>
        <taxon>Actinomycetota</taxon>
        <taxon>Actinomycetes</taxon>
        <taxon>Streptosporangiales</taxon>
        <taxon>Allonocardiopsis</taxon>
    </lineage>
</organism>
<evidence type="ECO:0000256" key="2">
    <source>
        <dbReference type="ARBA" id="ARBA00022598"/>
    </source>
</evidence>
<evidence type="ECO:0000313" key="6">
    <source>
        <dbReference type="Proteomes" id="UP000237846"/>
    </source>
</evidence>
<dbReference type="InterPro" id="IPR012340">
    <property type="entry name" value="NA-bd_OB-fold"/>
</dbReference>
<evidence type="ECO:0000256" key="1">
    <source>
        <dbReference type="ARBA" id="ARBA00007572"/>
    </source>
</evidence>
<sequence length="328" mass="35660">MEIRPAELMLARTIDSLPYPESCEGGCRYEPKYDGIRALGTATADGAGLRSGTGRPLSDAFPEIVAALVERLPESTVDGEIVRWSDGRLDHAALRRRYPGTGRTAQAAATAEPCQFAVFDLLELRGASVREQPLSVRRRLLAELLGGEPPESVLTLVPQTRSWETAREWFEALPPRGFEGLVVKEASGRYRPGVHGWWCYRHRATTEAIIGGVTGTLRRPRELILGRYPAGGGELRVVGRTAPLAAAEQQALAALLRAAGPGHPWPAMLPPRANGDLLLRYTKVEPELVAEVSAGGGAHDPWRRPVRYLRVRTDITAAEAPFDGAVQV</sequence>
<dbReference type="PROSITE" id="PS50160">
    <property type="entry name" value="DNA_LIGASE_A3"/>
    <property type="match status" value="1"/>
</dbReference>
<evidence type="ECO:0000313" key="5">
    <source>
        <dbReference type="EMBL" id="PRX99788.1"/>
    </source>
</evidence>
<accession>A0A2T0Q7J6</accession>
<dbReference type="GO" id="GO:0005524">
    <property type="term" value="F:ATP binding"/>
    <property type="evidence" value="ECO:0007669"/>
    <property type="project" value="InterPro"/>
</dbReference>
<name>A0A2T0Q7J6_9ACTN</name>
<comment type="caution">
    <text evidence="5">The sequence shown here is derived from an EMBL/GenBank/DDBJ whole genome shotgun (WGS) entry which is preliminary data.</text>
</comment>
<dbReference type="Proteomes" id="UP000237846">
    <property type="component" value="Unassembled WGS sequence"/>
</dbReference>
<dbReference type="GO" id="GO:0006281">
    <property type="term" value="P:DNA repair"/>
    <property type="evidence" value="ECO:0007669"/>
    <property type="project" value="InterPro"/>
</dbReference>
<dbReference type="PANTHER" id="PTHR45674:SF4">
    <property type="entry name" value="DNA LIGASE 1"/>
    <property type="match status" value="1"/>
</dbReference>
<keyword evidence="2 5" id="KW-0436">Ligase</keyword>
<dbReference type="OrthoDB" id="9770771at2"/>
<dbReference type="Gene3D" id="3.30.470.30">
    <property type="entry name" value="DNA ligase/mRNA capping enzyme"/>
    <property type="match status" value="1"/>
</dbReference>
<evidence type="ECO:0000259" key="4">
    <source>
        <dbReference type="PROSITE" id="PS50160"/>
    </source>
</evidence>
<keyword evidence="6" id="KW-1185">Reference proteome</keyword>
<dbReference type="RefSeq" id="WP_106244697.1">
    <property type="nucleotide sequence ID" value="NZ_PVZC01000003.1"/>
</dbReference>
<dbReference type="Pfam" id="PF01068">
    <property type="entry name" value="DNA_ligase_A_M"/>
    <property type="match status" value="1"/>
</dbReference>
<dbReference type="SUPFAM" id="SSF56091">
    <property type="entry name" value="DNA ligase/mRNA capping enzyme, catalytic domain"/>
    <property type="match status" value="1"/>
</dbReference>
<dbReference type="InterPro" id="IPR050191">
    <property type="entry name" value="ATP-dep_DNA_ligase"/>
</dbReference>
<reference evidence="5 6" key="1">
    <citation type="submission" date="2018-03" db="EMBL/GenBank/DDBJ databases">
        <title>Genomic Encyclopedia of Archaeal and Bacterial Type Strains, Phase II (KMG-II): from individual species to whole genera.</title>
        <authorList>
            <person name="Goeker M."/>
        </authorList>
    </citation>
    <scope>NUCLEOTIDE SEQUENCE [LARGE SCALE GENOMIC DNA]</scope>
    <source>
        <strain evidence="5 6">DSM 45601</strain>
    </source>
</reference>
<dbReference type="GO" id="GO:0006310">
    <property type="term" value="P:DNA recombination"/>
    <property type="evidence" value="ECO:0007669"/>
    <property type="project" value="InterPro"/>
</dbReference>
<gene>
    <name evidence="5" type="ORF">CLV72_103394</name>
</gene>
<proteinExistence type="inferred from homology"/>
<evidence type="ECO:0000256" key="3">
    <source>
        <dbReference type="ARBA" id="ARBA00034003"/>
    </source>
</evidence>
<dbReference type="Gene3D" id="2.40.50.140">
    <property type="entry name" value="Nucleic acid-binding proteins"/>
    <property type="match status" value="1"/>
</dbReference>